<sequence length="81" mass="8625">MTNPQMPPKGSEQLLSEALRAMAAGGARIGQPASHHVKPAVQKPAGWPWNIATWSLQQLLLLALCIGFALGITTGLTSFYL</sequence>
<keyword evidence="1" id="KW-0812">Transmembrane</keyword>
<organism evidence="2 3">
    <name type="scientific">Nakamurella antarctica</name>
    <dbReference type="NCBI Taxonomy" id="1902245"/>
    <lineage>
        <taxon>Bacteria</taxon>
        <taxon>Bacillati</taxon>
        <taxon>Actinomycetota</taxon>
        <taxon>Actinomycetes</taxon>
        <taxon>Nakamurellales</taxon>
        <taxon>Nakamurellaceae</taxon>
        <taxon>Nakamurella</taxon>
    </lineage>
</organism>
<dbReference type="AlphaFoldDB" id="A0A3G8ZP98"/>
<reference evidence="2 3" key="1">
    <citation type="submission" date="2018-11" db="EMBL/GenBank/DDBJ databases">
        <authorList>
            <person name="Da X."/>
        </authorList>
    </citation>
    <scope>NUCLEOTIDE SEQUENCE [LARGE SCALE GENOMIC DNA]</scope>
    <source>
        <strain evidence="2 3">S14-144</strain>
    </source>
</reference>
<name>A0A3G8ZP98_9ACTN</name>
<protein>
    <submittedName>
        <fullName evidence="2">Uncharacterized protein</fullName>
    </submittedName>
</protein>
<gene>
    <name evidence="2" type="ORF">EH165_14040</name>
</gene>
<feature type="transmembrane region" description="Helical" evidence="1">
    <location>
        <begin position="59"/>
        <end position="80"/>
    </location>
</feature>
<dbReference type="KEGG" id="nak:EH165_14040"/>
<dbReference type="Proteomes" id="UP000268084">
    <property type="component" value="Chromosome"/>
</dbReference>
<dbReference type="RefSeq" id="WP_124799997.1">
    <property type="nucleotide sequence ID" value="NZ_CP034170.1"/>
</dbReference>
<keyword evidence="1" id="KW-1133">Transmembrane helix</keyword>
<reference evidence="2 3" key="2">
    <citation type="submission" date="2018-12" db="EMBL/GenBank/DDBJ databases">
        <title>Nakamurella antarcticus sp. nov., isolated from Antarctica South Shetland Islands soil.</title>
        <authorList>
            <person name="Peng F."/>
        </authorList>
    </citation>
    <scope>NUCLEOTIDE SEQUENCE [LARGE SCALE GENOMIC DNA]</scope>
    <source>
        <strain evidence="2 3">S14-144</strain>
    </source>
</reference>
<evidence type="ECO:0000313" key="3">
    <source>
        <dbReference type="Proteomes" id="UP000268084"/>
    </source>
</evidence>
<proteinExistence type="predicted"/>
<keyword evidence="1" id="KW-0472">Membrane</keyword>
<keyword evidence="3" id="KW-1185">Reference proteome</keyword>
<evidence type="ECO:0000313" key="2">
    <source>
        <dbReference type="EMBL" id="AZI59093.1"/>
    </source>
</evidence>
<evidence type="ECO:0000256" key="1">
    <source>
        <dbReference type="SAM" id="Phobius"/>
    </source>
</evidence>
<accession>A0A3G8ZP98</accession>
<dbReference type="EMBL" id="CP034170">
    <property type="protein sequence ID" value="AZI59093.1"/>
    <property type="molecule type" value="Genomic_DNA"/>
</dbReference>